<keyword evidence="1" id="KW-0812">Transmembrane</keyword>
<keyword evidence="1" id="KW-1133">Transmembrane helix</keyword>
<evidence type="ECO:0000256" key="1">
    <source>
        <dbReference type="SAM" id="Phobius"/>
    </source>
</evidence>
<keyword evidence="1" id="KW-0472">Membrane</keyword>
<accession>X1MBL2</accession>
<sequence length="101" mass="10699">MKKCFLICALLFVLTGCSEWAVRPGPGAIVPPLIQPTLVDALVETVTALTIANTVSTPVNPYATPISIGLAGIVAMLEALRRKEKAARKHAENSNNVSDKT</sequence>
<dbReference type="PROSITE" id="PS51257">
    <property type="entry name" value="PROKAR_LIPOPROTEIN"/>
    <property type="match status" value="1"/>
</dbReference>
<dbReference type="AlphaFoldDB" id="X1MBL2"/>
<evidence type="ECO:0000313" key="2">
    <source>
        <dbReference type="EMBL" id="GAI28678.1"/>
    </source>
</evidence>
<proteinExistence type="predicted"/>
<gene>
    <name evidence="2" type="ORF">S06H3_26401</name>
</gene>
<reference evidence="2" key="1">
    <citation type="journal article" date="2014" name="Front. Microbiol.">
        <title>High frequency of phylogenetically diverse reductive dehalogenase-homologous genes in deep subseafloor sedimentary metagenomes.</title>
        <authorList>
            <person name="Kawai M."/>
            <person name="Futagami T."/>
            <person name="Toyoda A."/>
            <person name="Takaki Y."/>
            <person name="Nishi S."/>
            <person name="Hori S."/>
            <person name="Arai W."/>
            <person name="Tsubouchi T."/>
            <person name="Morono Y."/>
            <person name="Uchiyama I."/>
            <person name="Ito T."/>
            <person name="Fujiyama A."/>
            <person name="Inagaki F."/>
            <person name="Takami H."/>
        </authorList>
    </citation>
    <scope>NUCLEOTIDE SEQUENCE</scope>
    <source>
        <strain evidence="2">Expedition CK06-06</strain>
    </source>
</reference>
<name>X1MBL2_9ZZZZ</name>
<comment type="caution">
    <text evidence="2">The sequence shown here is derived from an EMBL/GenBank/DDBJ whole genome shotgun (WGS) entry which is preliminary data.</text>
</comment>
<protein>
    <submittedName>
        <fullName evidence="2">Uncharacterized protein</fullName>
    </submittedName>
</protein>
<organism evidence="2">
    <name type="scientific">marine sediment metagenome</name>
    <dbReference type="NCBI Taxonomy" id="412755"/>
    <lineage>
        <taxon>unclassified sequences</taxon>
        <taxon>metagenomes</taxon>
        <taxon>ecological metagenomes</taxon>
    </lineage>
</organism>
<feature type="transmembrane region" description="Helical" evidence="1">
    <location>
        <begin position="62"/>
        <end position="80"/>
    </location>
</feature>
<dbReference type="EMBL" id="BARV01015258">
    <property type="protein sequence ID" value="GAI28678.1"/>
    <property type="molecule type" value="Genomic_DNA"/>
</dbReference>